<evidence type="ECO:0000313" key="2">
    <source>
        <dbReference type="Proteomes" id="UP000295611"/>
    </source>
</evidence>
<reference evidence="1 2" key="1">
    <citation type="submission" date="2019-03" db="EMBL/GenBank/DDBJ databases">
        <title>Genomic Encyclopedia of Type Strains, Phase III (KMG-III): the genomes of soil and plant-associated and newly described type strains.</title>
        <authorList>
            <person name="Whitman W."/>
        </authorList>
    </citation>
    <scope>NUCLEOTIDE SEQUENCE [LARGE SCALE GENOMIC DNA]</scope>
    <source>
        <strain evidence="1 2">CECT 8976</strain>
    </source>
</reference>
<comment type="caution">
    <text evidence="1">The sequence shown here is derived from an EMBL/GenBank/DDBJ whole genome shotgun (WGS) entry which is preliminary data.</text>
</comment>
<organism evidence="1 2">
    <name type="scientific">Paludibacterium purpuratum</name>
    <dbReference type="NCBI Taxonomy" id="1144873"/>
    <lineage>
        <taxon>Bacteria</taxon>
        <taxon>Pseudomonadati</taxon>
        <taxon>Pseudomonadota</taxon>
        <taxon>Betaproteobacteria</taxon>
        <taxon>Neisseriales</taxon>
        <taxon>Chromobacteriaceae</taxon>
        <taxon>Paludibacterium</taxon>
    </lineage>
</organism>
<evidence type="ECO:0000313" key="1">
    <source>
        <dbReference type="EMBL" id="TDR72504.1"/>
    </source>
</evidence>
<dbReference type="AlphaFoldDB" id="A0A4R7AZX1"/>
<dbReference type="OrthoDB" id="9131610at2"/>
<dbReference type="EMBL" id="SNZP01000016">
    <property type="protein sequence ID" value="TDR72504.1"/>
    <property type="molecule type" value="Genomic_DNA"/>
</dbReference>
<name>A0A4R7AZX1_9NEIS</name>
<dbReference type="RefSeq" id="WP_133683535.1">
    <property type="nucleotide sequence ID" value="NZ_SNZP01000016.1"/>
</dbReference>
<accession>A0A4R7AZX1</accession>
<gene>
    <name evidence="1" type="ORF">DFP86_11669</name>
</gene>
<dbReference type="Proteomes" id="UP000295611">
    <property type="component" value="Unassembled WGS sequence"/>
</dbReference>
<sequence>MARPDKISRFLPISFANGTKVRRFAKHCPRCGNMVTADTMHGIASLLENRIFVSAKASCPVCQKRFSVACVITDNRHVHRVLAPDWLFALWLRMTVRNLPQPVHHREWELPEESAPAAIGMVLNDSEDVLHSQEILGKFDGTLISSWIEYQGLRYHFERAAPPGSIKLAADQILFDGKLIYQLKA</sequence>
<protein>
    <submittedName>
        <fullName evidence="1">Uncharacterized protein</fullName>
    </submittedName>
</protein>
<keyword evidence="2" id="KW-1185">Reference proteome</keyword>
<proteinExistence type="predicted"/>